<keyword evidence="7" id="KW-1185">Reference proteome</keyword>
<comment type="caution">
    <text evidence="6">The sequence shown here is derived from an EMBL/GenBank/DDBJ whole genome shotgun (WGS) entry which is preliminary data.</text>
</comment>
<dbReference type="InterPro" id="IPR034751">
    <property type="entry name" value="Yippee"/>
</dbReference>
<proteinExistence type="inferred from homology"/>
<feature type="domain" description="Yippee" evidence="5">
    <location>
        <begin position="13"/>
        <end position="110"/>
    </location>
</feature>
<reference evidence="6" key="1">
    <citation type="submission" date="2020-12" db="EMBL/GenBank/DDBJ databases">
        <title>Metabolic potential, ecology and presence of endohyphal bacteria is reflected in genomic diversity of Mucoromycotina.</title>
        <authorList>
            <person name="Muszewska A."/>
            <person name="Okrasinska A."/>
            <person name="Steczkiewicz K."/>
            <person name="Drgas O."/>
            <person name="Orlowska M."/>
            <person name="Perlinska-Lenart U."/>
            <person name="Aleksandrzak-Piekarczyk T."/>
            <person name="Szatraj K."/>
            <person name="Zielenkiewicz U."/>
            <person name="Pilsyk S."/>
            <person name="Malc E."/>
            <person name="Mieczkowski P."/>
            <person name="Kruszewska J.S."/>
            <person name="Biernat P."/>
            <person name="Pawlowska J."/>
        </authorList>
    </citation>
    <scope>NUCLEOTIDE SEQUENCE</scope>
    <source>
        <strain evidence="6">WA0000067209</strain>
    </source>
</reference>
<keyword evidence="2" id="KW-0479">Metal-binding</keyword>
<dbReference type="PANTHER" id="PTHR13848">
    <property type="entry name" value="PROTEIN YIPPEE-LIKE CG15309-RELATED"/>
    <property type="match status" value="1"/>
</dbReference>
<gene>
    <name evidence="6" type="ORF">INT43_000046</name>
</gene>
<evidence type="ECO:0000256" key="4">
    <source>
        <dbReference type="RuleBase" id="RU110713"/>
    </source>
</evidence>
<evidence type="ECO:0000259" key="5">
    <source>
        <dbReference type="PROSITE" id="PS51792"/>
    </source>
</evidence>
<dbReference type="Pfam" id="PF03226">
    <property type="entry name" value="Yippee-Mis18"/>
    <property type="match status" value="1"/>
</dbReference>
<accession>A0A8H7PFH1</accession>
<dbReference type="AlphaFoldDB" id="A0A8H7PFH1"/>
<evidence type="ECO:0000313" key="7">
    <source>
        <dbReference type="Proteomes" id="UP000654370"/>
    </source>
</evidence>
<dbReference type="PROSITE" id="PS51792">
    <property type="entry name" value="YIPPEE"/>
    <property type="match status" value="1"/>
</dbReference>
<dbReference type="Proteomes" id="UP000654370">
    <property type="component" value="Unassembled WGS sequence"/>
</dbReference>
<dbReference type="InterPro" id="IPR039058">
    <property type="entry name" value="Yippee_fam"/>
</dbReference>
<evidence type="ECO:0000256" key="2">
    <source>
        <dbReference type="ARBA" id="ARBA00022723"/>
    </source>
</evidence>
<comment type="similarity">
    <text evidence="1 4">Belongs to the yippee family.</text>
</comment>
<dbReference type="GO" id="GO:0046872">
    <property type="term" value="F:metal ion binding"/>
    <property type="evidence" value="ECO:0007669"/>
    <property type="project" value="UniProtKB-KW"/>
</dbReference>
<dbReference type="InterPro" id="IPR004910">
    <property type="entry name" value="Yippee/Mis18/Cereblon"/>
</dbReference>
<protein>
    <recommendedName>
        <fullName evidence="4">Protein yippee-like</fullName>
    </recommendedName>
</protein>
<name>A0A8H7PFH1_MORIS</name>
<dbReference type="EMBL" id="JAEPQZ010000016">
    <property type="protein sequence ID" value="KAG2172699.1"/>
    <property type="molecule type" value="Genomic_DNA"/>
</dbReference>
<dbReference type="OrthoDB" id="6407410at2759"/>
<sequence length="120" mass="13765">MVKVYQTYLDGSRIYTCTTCHSHLALHEDIISRAFHGRHGPAYLFDNVVNVSLGAKEERMLMTGMHSVADIYCNVCNTTIGWKYVYAFEESQKYKEGKFIVEKSKIAKENDWDDAASMQI</sequence>
<evidence type="ECO:0000313" key="6">
    <source>
        <dbReference type="EMBL" id="KAG2172699.1"/>
    </source>
</evidence>
<organism evidence="6 7">
    <name type="scientific">Mortierella isabellina</name>
    <name type="common">Filamentous fungus</name>
    <name type="synonym">Umbelopsis isabellina</name>
    <dbReference type="NCBI Taxonomy" id="91625"/>
    <lineage>
        <taxon>Eukaryota</taxon>
        <taxon>Fungi</taxon>
        <taxon>Fungi incertae sedis</taxon>
        <taxon>Mucoromycota</taxon>
        <taxon>Mucoromycotina</taxon>
        <taxon>Umbelopsidomycetes</taxon>
        <taxon>Umbelopsidales</taxon>
        <taxon>Umbelopsidaceae</taxon>
        <taxon>Umbelopsis</taxon>
    </lineage>
</organism>
<evidence type="ECO:0000256" key="3">
    <source>
        <dbReference type="ARBA" id="ARBA00022833"/>
    </source>
</evidence>
<keyword evidence="3" id="KW-0862">Zinc</keyword>
<evidence type="ECO:0000256" key="1">
    <source>
        <dbReference type="ARBA" id="ARBA00005613"/>
    </source>
</evidence>